<protein>
    <submittedName>
        <fullName evidence="6">Beta-glucosidase 12-like</fullName>
    </submittedName>
</protein>
<dbReference type="SUPFAM" id="SSF51445">
    <property type="entry name" value="(Trans)glycosidases"/>
    <property type="match status" value="1"/>
</dbReference>
<dbReference type="Proteomes" id="UP000634136">
    <property type="component" value="Unassembled WGS sequence"/>
</dbReference>
<name>A0A834W166_9FABA</name>
<keyword evidence="2" id="KW-0378">Hydrolase</keyword>
<dbReference type="GO" id="GO:0005975">
    <property type="term" value="P:carbohydrate metabolic process"/>
    <property type="evidence" value="ECO:0007669"/>
    <property type="project" value="InterPro"/>
</dbReference>
<evidence type="ECO:0000256" key="2">
    <source>
        <dbReference type="ARBA" id="ARBA00022801"/>
    </source>
</evidence>
<accession>A0A834W166</accession>
<evidence type="ECO:0000256" key="3">
    <source>
        <dbReference type="ARBA" id="ARBA00023295"/>
    </source>
</evidence>
<keyword evidence="7" id="KW-1185">Reference proteome</keyword>
<dbReference type="OrthoDB" id="65569at2759"/>
<evidence type="ECO:0000256" key="4">
    <source>
        <dbReference type="RuleBase" id="RU003690"/>
    </source>
</evidence>
<evidence type="ECO:0000313" key="7">
    <source>
        <dbReference type="Proteomes" id="UP000634136"/>
    </source>
</evidence>
<dbReference type="PANTHER" id="PTHR10353:SF137">
    <property type="entry name" value="MYROSINASE 3-RELATED"/>
    <property type="match status" value="1"/>
</dbReference>
<dbReference type="EMBL" id="JAAIUW010000012">
    <property type="protein sequence ID" value="KAF7805368.1"/>
    <property type="molecule type" value="Genomic_DNA"/>
</dbReference>
<evidence type="ECO:0000256" key="1">
    <source>
        <dbReference type="ARBA" id="ARBA00010838"/>
    </source>
</evidence>
<organism evidence="6 7">
    <name type="scientific">Senna tora</name>
    <dbReference type="NCBI Taxonomy" id="362788"/>
    <lineage>
        <taxon>Eukaryota</taxon>
        <taxon>Viridiplantae</taxon>
        <taxon>Streptophyta</taxon>
        <taxon>Embryophyta</taxon>
        <taxon>Tracheophyta</taxon>
        <taxon>Spermatophyta</taxon>
        <taxon>Magnoliopsida</taxon>
        <taxon>eudicotyledons</taxon>
        <taxon>Gunneridae</taxon>
        <taxon>Pentapetalae</taxon>
        <taxon>rosids</taxon>
        <taxon>fabids</taxon>
        <taxon>Fabales</taxon>
        <taxon>Fabaceae</taxon>
        <taxon>Caesalpinioideae</taxon>
        <taxon>Cassia clade</taxon>
        <taxon>Senna</taxon>
    </lineage>
</organism>
<dbReference type="InterPro" id="IPR001360">
    <property type="entry name" value="Glyco_hydro_1"/>
</dbReference>
<dbReference type="Pfam" id="PF00232">
    <property type="entry name" value="Glyco_hydro_1"/>
    <property type="match status" value="1"/>
</dbReference>
<comment type="similarity">
    <text evidence="1 4">Belongs to the glycosyl hydrolase 1 family.</text>
</comment>
<dbReference type="PRINTS" id="PR00131">
    <property type="entry name" value="GLHYDRLASE1"/>
</dbReference>
<comment type="caution">
    <text evidence="6">The sequence shown here is derived from an EMBL/GenBank/DDBJ whole genome shotgun (WGS) entry which is preliminary data.</text>
</comment>
<evidence type="ECO:0000313" key="6">
    <source>
        <dbReference type="EMBL" id="KAF7805368.1"/>
    </source>
</evidence>
<proteinExistence type="inferred from homology"/>
<sequence>MDMMRNGSASVNRSNFPEGAANAGGRGPSIWDAFTHKYPEKIKDRSNGDMAADQYHRYKEDVALMKDMNLDSYRLSISWPRILPKGKLSGGVNKEGINYYNNLINELLANGIEPFVTIFHWDLPLSLEEEYGGFLSPKIINDVVDYAELCFKEFGDRVRHWITINEAWTYSVYGYGDGELAPGRCSPSLNLNCLGGDSGTEPYTVAHHLLLSHASMVKLYKTKFEASQKGEIGIALASNWIVPFSDSQLDYEAAERSREFMYGWFLEPLVRGKYPKSMRRLVGRRLPKFTPQERTLIIGSFDFIGLNFYTTNYALYAPQFLNASHTCLTDSLAQLSSHPNNNNPIAPNGLNGYPRGIRELLLYVNSNYNNPIIYITENGMDDYQDAKVPVDQILADTSRIDYLQNNLYYLNTAIRDGVKVKGCFAWSLLDNFEWSSGHTNRFGLVFVDYNNDLQRFPKLSADWFKNFLRTNVRPAHAIV</sequence>
<dbReference type="FunFam" id="3.20.20.80:FF:000020">
    <property type="entry name" value="Beta-glucosidase 12"/>
    <property type="match status" value="1"/>
</dbReference>
<keyword evidence="3" id="KW-0326">Glycosidase</keyword>
<dbReference type="AlphaFoldDB" id="A0A834W166"/>
<dbReference type="GO" id="GO:0008422">
    <property type="term" value="F:beta-glucosidase activity"/>
    <property type="evidence" value="ECO:0007669"/>
    <property type="project" value="TreeGrafter"/>
</dbReference>
<evidence type="ECO:0000256" key="5">
    <source>
        <dbReference type="SAM" id="MobiDB-lite"/>
    </source>
</evidence>
<dbReference type="InterPro" id="IPR017853">
    <property type="entry name" value="GH"/>
</dbReference>
<dbReference type="Gene3D" id="3.20.20.80">
    <property type="entry name" value="Glycosidases"/>
    <property type="match status" value="1"/>
</dbReference>
<dbReference type="PANTHER" id="PTHR10353">
    <property type="entry name" value="GLYCOSYL HYDROLASE"/>
    <property type="match status" value="1"/>
</dbReference>
<gene>
    <name evidence="6" type="ORF">G2W53_037529</name>
</gene>
<feature type="region of interest" description="Disordered" evidence="5">
    <location>
        <begin position="1"/>
        <end position="24"/>
    </location>
</feature>
<reference evidence="6" key="1">
    <citation type="submission" date="2020-09" db="EMBL/GenBank/DDBJ databases">
        <title>Genome-Enabled Discovery of Anthraquinone Biosynthesis in Senna tora.</title>
        <authorList>
            <person name="Kang S.-H."/>
            <person name="Pandey R.P."/>
            <person name="Lee C.-M."/>
            <person name="Sim J.-S."/>
            <person name="Jeong J.-T."/>
            <person name="Choi B.-S."/>
            <person name="Jung M."/>
            <person name="Ginzburg D."/>
            <person name="Zhao K."/>
            <person name="Won S.Y."/>
            <person name="Oh T.-J."/>
            <person name="Yu Y."/>
            <person name="Kim N.-H."/>
            <person name="Lee O.R."/>
            <person name="Lee T.-H."/>
            <person name="Bashyal P."/>
            <person name="Kim T.-S."/>
            <person name="Lee W.-H."/>
            <person name="Kawkins C."/>
            <person name="Kim C.-K."/>
            <person name="Kim J.S."/>
            <person name="Ahn B.O."/>
            <person name="Rhee S.Y."/>
            <person name="Sohng J.K."/>
        </authorList>
    </citation>
    <scope>NUCLEOTIDE SEQUENCE</scope>
    <source>
        <tissue evidence="6">Leaf</tissue>
    </source>
</reference>